<dbReference type="Proteomes" id="UP000518315">
    <property type="component" value="Unassembled WGS sequence"/>
</dbReference>
<evidence type="ECO:0000313" key="3">
    <source>
        <dbReference type="EMBL" id="RSB81475.1"/>
    </source>
</evidence>
<dbReference type="AlphaFoldDB" id="A0A3R9AIL4"/>
<evidence type="ECO:0000256" key="1">
    <source>
        <dbReference type="SAM" id="MobiDB-lite"/>
    </source>
</evidence>
<evidence type="ECO:0000313" key="4">
    <source>
        <dbReference type="Proteomes" id="UP000277279"/>
    </source>
</evidence>
<comment type="caution">
    <text evidence="3">The sequence shown here is derived from an EMBL/GenBank/DDBJ whole genome shotgun (WGS) entry which is preliminary data.</text>
</comment>
<proteinExistence type="predicted"/>
<dbReference type="Proteomes" id="UP000277279">
    <property type="component" value="Unassembled WGS sequence"/>
</dbReference>
<keyword evidence="5" id="KW-1185">Reference proteome</keyword>
<dbReference type="OrthoDB" id="8387422at2"/>
<evidence type="ECO:0000313" key="2">
    <source>
        <dbReference type="EMBL" id="MBB3138686.1"/>
    </source>
</evidence>
<gene>
    <name evidence="3" type="ORF">EFD55_08170</name>
    <name evidence="2" type="ORF">FHS26_006465</name>
</gene>
<dbReference type="EMBL" id="RJJT01000005">
    <property type="protein sequence ID" value="RSB81475.1"/>
    <property type="molecule type" value="Genomic_DNA"/>
</dbReference>
<organism evidence="3 4">
    <name type="scientific">Rhizobium pisi</name>
    <dbReference type="NCBI Taxonomy" id="574561"/>
    <lineage>
        <taxon>Bacteria</taxon>
        <taxon>Pseudomonadati</taxon>
        <taxon>Pseudomonadota</taxon>
        <taxon>Alphaproteobacteria</taxon>
        <taxon>Hyphomicrobiales</taxon>
        <taxon>Rhizobiaceae</taxon>
        <taxon>Rhizobium/Agrobacterium group</taxon>
        <taxon>Rhizobium</taxon>
    </lineage>
</organism>
<accession>A0A3R9AIL4</accession>
<name>A0A3R9AIL4_9HYPH</name>
<dbReference type="RefSeq" id="WP_125844146.1">
    <property type="nucleotide sequence ID" value="NZ_JACHXH010000036.1"/>
</dbReference>
<feature type="region of interest" description="Disordered" evidence="1">
    <location>
        <begin position="1"/>
        <end position="51"/>
    </location>
</feature>
<reference evidence="3 4" key="1">
    <citation type="submission" date="2018-11" db="EMBL/GenBank/DDBJ databases">
        <authorList>
            <person name="Huo Y."/>
        </authorList>
    </citation>
    <scope>NUCLEOTIDE SEQUENCE [LARGE SCALE GENOMIC DNA]</scope>
    <source>
        <strain evidence="3 4">DSM 30132</strain>
    </source>
</reference>
<feature type="compositionally biased region" description="Basic and acidic residues" evidence="1">
    <location>
        <begin position="14"/>
        <end position="51"/>
    </location>
</feature>
<reference evidence="2 5" key="2">
    <citation type="submission" date="2020-08" db="EMBL/GenBank/DDBJ databases">
        <title>Genomic Encyclopedia of Type Strains, Phase III (KMG-III): the genomes of soil and plant-associated and newly described type strains.</title>
        <authorList>
            <person name="Whitman W."/>
        </authorList>
    </citation>
    <scope>NUCLEOTIDE SEQUENCE [LARGE SCALE GENOMIC DNA]</scope>
    <source>
        <strain evidence="2 5">CECT 4113</strain>
    </source>
</reference>
<sequence length="117" mass="13567">MISISTVPPESGTDDARCADTEEAENDRKRALENAHRNAREASVRGRDTETPSLRLAREYLRLGGHRRSKIDDNIITVRLWEEDPPEAERFWKERVETLSGYERHQVEHFLPTINTP</sequence>
<dbReference type="EMBL" id="JACHXH010000036">
    <property type="protein sequence ID" value="MBB3138686.1"/>
    <property type="molecule type" value="Genomic_DNA"/>
</dbReference>
<evidence type="ECO:0000313" key="5">
    <source>
        <dbReference type="Proteomes" id="UP000518315"/>
    </source>
</evidence>
<protein>
    <submittedName>
        <fullName evidence="3">Uncharacterized protein</fullName>
    </submittedName>
</protein>